<dbReference type="Gene3D" id="2.40.70.10">
    <property type="entry name" value="Acid Proteases"/>
    <property type="match status" value="1"/>
</dbReference>
<keyword evidence="2" id="KW-1185">Reference proteome</keyword>
<evidence type="ECO:0000313" key="2">
    <source>
        <dbReference type="Proteomes" id="UP001341840"/>
    </source>
</evidence>
<evidence type="ECO:0000313" key="1">
    <source>
        <dbReference type="EMBL" id="MED6218070.1"/>
    </source>
</evidence>
<dbReference type="EMBL" id="JASCZI010271943">
    <property type="protein sequence ID" value="MED6218070.1"/>
    <property type="molecule type" value="Genomic_DNA"/>
</dbReference>
<dbReference type="InterPro" id="IPR021109">
    <property type="entry name" value="Peptidase_aspartic_dom_sf"/>
</dbReference>
<proteinExistence type="predicted"/>
<protein>
    <submittedName>
        <fullName evidence="1">Uncharacterized protein</fullName>
    </submittedName>
</protein>
<gene>
    <name evidence="1" type="ORF">PIB30_023605</name>
</gene>
<organism evidence="1 2">
    <name type="scientific">Stylosanthes scabra</name>
    <dbReference type="NCBI Taxonomy" id="79078"/>
    <lineage>
        <taxon>Eukaryota</taxon>
        <taxon>Viridiplantae</taxon>
        <taxon>Streptophyta</taxon>
        <taxon>Embryophyta</taxon>
        <taxon>Tracheophyta</taxon>
        <taxon>Spermatophyta</taxon>
        <taxon>Magnoliopsida</taxon>
        <taxon>eudicotyledons</taxon>
        <taxon>Gunneridae</taxon>
        <taxon>Pentapetalae</taxon>
        <taxon>rosids</taxon>
        <taxon>fabids</taxon>
        <taxon>Fabales</taxon>
        <taxon>Fabaceae</taxon>
        <taxon>Papilionoideae</taxon>
        <taxon>50 kb inversion clade</taxon>
        <taxon>dalbergioids sensu lato</taxon>
        <taxon>Dalbergieae</taxon>
        <taxon>Pterocarpus clade</taxon>
        <taxon>Stylosanthes</taxon>
    </lineage>
</organism>
<name>A0ABU6Z727_9FABA</name>
<dbReference type="Proteomes" id="UP001341840">
    <property type="component" value="Unassembled WGS sequence"/>
</dbReference>
<accession>A0ABU6Z727</accession>
<reference evidence="1 2" key="1">
    <citation type="journal article" date="2023" name="Plants (Basel)">
        <title>Bridging the Gap: Combining Genomics and Transcriptomics Approaches to Understand Stylosanthes scabra, an Orphan Legume from the Brazilian Caatinga.</title>
        <authorList>
            <person name="Ferreira-Neto J.R.C."/>
            <person name="da Silva M.D."/>
            <person name="Binneck E."/>
            <person name="de Melo N.F."/>
            <person name="da Silva R.H."/>
            <person name="de Melo A.L.T.M."/>
            <person name="Pandolfi V."/>
            <person name="Bustamante F.O."/>
            <person name="Brasileiro-Vidal A.C."/>
            <person name="Benko-Iseppon A.M."/>
        </authorList>
    </citation>
    <scope>NUCLEOTIDE SEQUENCE [LARGE SCALE GENOMIC DNA]</scope>
    <source>
        <tissue evidence="1">Leaves</tissue>
    </source>
</reference>
<comment type="caution">
    <text evidence="1">The sequence shown here is derived from an EMBL/GenBank/DDBJ whole genome shotgun (WGS) entry which is preliminary data.</text>
</comment>
<sequence>MIGSKSEGDENSEEILDFCEEFDSDYKEKRSEKEGDIEDEWGKEVKALNDKGAVFFVNTVFNEKKDEEELPTKCDDPGACFVTCKIRGIDIPGVCVILGPAGTLCLMHSGVVENVMVKIGKLTIPTDFHVIKPTPGEKEGHPQVLLGKPFLKTSGFKLTYDDETFTFSVGKTTETFRVTPLPKKKTRRLREDDGRMRGKESAQIVMIEALIRELLKKVE</sequence>